<sequence length="73" mass="8356">MFEDDDETTIYDVVVNHEEQYSIWPADREIPAGWRSEGTSGTKKECLAHVDEVWTDMRPLSLRKQMAAEAAAQ</sequence>
<proteinExistence type="predicted"/>
<dbReference type="InterPro" id="IPR037407">
    <property type="entry name" value="MLP_fam"/>
</dbReference>
<evidence type="ECO:0000313" key="2">
    <source>
        <dbReference type="EMBL" id="MFC3514317.1"/>
    </source>
</evidence>
<dbReference type="EMBL" id="JBHRWI010000039">
    <property type="protein sequence ID" value="MFC3514317.1"/>
    <property type="molecule type" value="Genomic_DNA"/>
</dbReference>
<dbReference type="SUPFAM" id="SSF160582">
    <property type="entry name" value="MbtH-like"/>
    <property type="match status" value="1"/>
</dbReference>
<dbReference type="RefSeq" id="WP_377872252.1">
    <property type="nucleotide sequence ID" value="NZ_JBHMAY010000037.1"/>
</dbReference>
<keyword evidence="3" id="KW-1185">Reference proteome</keyword>
<dbReference type="PANTHER" id="PTHR38444">
    <property type="entry name" value="ENTEROBACTIN BIOSYNTHESIS PROTEIN YBDZ"/>
    <property type="match status" value="1"/>
</dbReference>
<dbReference type="Gene3D" id="3.90.820.10">
    <property type="entry name" value="Structural Genomics, Unknown Function 30-nov-00 1gh9 Mol_id"/>
    <property type="match status" value="1"/>
</dbReference>
<dbReference type="SMART" id="SM00923">
    <property type="entry name" value="MbtH"/>
    <property type="match status" value="1"/>
</dbReference>
<reference evidence="3" key="1">
    <citation type="journal article" date="2019" name="Int. J. Syst. Evol. Microbiol.">
        <title>The Global Catalogue of Microorganisms (GCM) 10K type strain sequencing project: providing services to taxonomists for standard genome sequencing and annotation.</title>
        <authorList>
            <consortium name="The Broad Institute Genomics Platform"/>
            <consortium name="The Broad Institute Genome Sequencing Center for Infectious Disease"/>
            <person name="Wu L."/>
            <person name="Ma J."/>
        </authorList>
    </citation>
    <scope>NUCLEOTIDE SEQUENCE [LARGE SCALE GENOMIC DNA]</scope>
    <source>
        <strain evidence="3">CGMCC 4.7682</strain>
    </source>
</reference>
<dbReference type="InterPro" id="IPR038020">
    <property type="entry name" value="MbtH-like_sf"/>
</dbReference>
<protein>
    <submittedName>
        <fullName evidence="2">MbtH family protein</fullName>
    </submittedName>
</protein>
<feature type="domain" description="MbtH-like" evidence="1">
    <location>
        <begin position="2"/>
        <end position="52"/>
    </location>
</feature>
<comment type="caution">
    <text evidence="2">The sequence shown here is derived from an EMBL/GenBank/DDBJ whole genome shotgun (WGS) entry which is preliminary data.</text>
</comment>
<name>A0ABV7QLX3_9PSEU</name>
<evidence type="ECO:0000259" key="1">
    <source>
        <dbReference type="SMART" id="SM00923"/>
    </source>
</evidence>
<evidence type="ECO:0000313" key="3">
    <source>
        <dbReference type="Proteomes" id="UP001595764"/>
    </source>
</evidence>
<dbReference type="InterPro" id="IPR005153">
    <property type="entry name" value="MbtH-like_dom"/>
</dbReference>
<dbReference type="Proteomes" id="UP001595764">
    <property type="component" value="Unassembled WGS sequence"/>
</dbReference>
<organism evidence="2 3">
    <name type="scientific">Amycolatopsis halotolerans</name>
    <dbReference type="NCBI Taxonomy" id="330083"/>
    <lineage>
        <taxon>Bacteria</taxon>
        <taxon>Bacillati</taxon>
        <taxon>Actinomycetota</taxon>
        <taxon>Actinomycetes</taxon>
        <taxon>Pseudonocardiales</taxon>
        <taxon>Pseudonocardiaceae</taxon>
        <taxon>Amycolatopsis</taxon>
    </lineage>
</organism>
<gene>
    <name evidence="2" type="ORF">ACFORO_29400</name>
</gene>
<dbReference type="PANTHER" id="PTHR38444:SF1">
    <property type="entry name" value="ENTEROBACTIN BIOSYNTHESIS PROTEIN YBDZ"/>
    <property type="match status" value="1"/>
</dbReference>
<accession>A0ABV7QLX3</accession>
<dbReference type="Pfam" id="PF03621">
    <property type="entry name" value="MbtH"/>
    <property type="match status" value="1"/>
</dbReference>